<name>A0A172Q7K3_9STRE</name>
<dbReference type="Pfam" id="PF06458">
    <property type="entry name" value="MucBP"/>
    <property type="match status" value="2"/>
</dbReference>
<evidence type="ECO:0000259" key="4">
    <source>
        <dbReference type="Pfam" id="PF06458"/>
    </source>
</evidence>
<evidence type="ECO:0000313" key="5">
    <source>
        <dbReference type="EMBL" id="AND79438.1"/>
    </source>
</evidence>
<protein>
    <recommendedName>
        <fullName evidence="4">MucBP domain-containing protein</fullName>
    </recommendedName>
</protein>
<reference evidence="6" key="2">
    <citation type="submission" date="2016-03" db="EMBL/GenBank/DDBJ databases">
        <title>Streptococcus antelopensis sp. nov., isolated from the feces of the Tibetan antelope (Pantholops hodgsonii) in Hoh Xil National Nature Reserve, Qinghai, China.</title>
        <authorList>
            <person name="Bai X."/>
        </authorList>
    </citation>
    <scope>NUCLEOTIDE SEQUENCE [LARGE SCALE GENOMIC DNA]</scope>
    <source>
        <strain evidence="6">TA 26</strain>
    </source>
</reference>
<feature type="region of interest" description="Disordered" evidence="2">
    <location>
        <begin position="75"/>
        <end position="101"/>
    </location>
</feature>
<feature type="domain" description="MucBP" evidence="4">
    <location>
        <begin position="276"/>
        <end position="340"/>
    </location>
</feature>
<accession>A0A172Q7K3</accession>
<feature type="compositionally biased region" description="Basic and acidic residues" evidence="2">
    <location>
        <begin position="229"/>
        <end position="247"/>
    </location>
</feature>
<organism evidence="5 6">
    <name type="scientific">Streptococcus pantholopis</name>
    <dbReference type="NCBI Taxonomy" id="1811193"/>
    <lineage>
        <taxon>Bacteria</taxon>
        <taxon>Bacillati</taxon>
        <taxon>Bacillota</taxon>
        <taxon>Bacilli</taxon>
        <taxon>Lactobacillales</taxon>
        <taxon>Streptococcaceae</taxon>
        <taxon>Streptococcus</taxon>
    </lineage>
</organism>
<dbReference type="InterPro" id="IPR009459">
    <property type="entry name" value="MucBP_dom"/>
</dbReference>
<evidence type="ECO:0000256" key="2">
    <source>
        <dbReference type="SAM" id="MobiDB-lite"/>
    </source>
</evidence>
<keyword evidence="3" id="KW-0812">Transmembrane</keyword>
<keyword evidence="3" id="KW-0472">Membrane</keyword>
<evidence type="ECO:0000256" key="1">
    <source>
        <dbReference type="ARBA" id="ARBA00022737"/>
    </source>
</evidence>
<dbReference type="AlphaFoldDB" id="A0A172Q7K3"/>
<feature type="domain" description="MucBP" evidence="4">
    <location>
        <begin position="348"/>
        <end position="409"/>
    </location>
</feature>
<sequence length="574" mass="62497">MLFSAAVLFPYAAVKADEITEPAGFEMTSQVMEVDNHETSATDEEEVGAKEDTGNLAESQILSLNDSHEQEIMTASREGENLEPIPSQMVNQSAPKEKSPEAEILNAEANLDEELPPVAEQNQEEPKTPKLELTNNSVSVTPPPKTTRFIVTYTPESLVGTGMKELILALENGKWKWHGDGEKTSVDYETGKITILLSDIRNGGILIATAFSGEEGVDFLGSVTQKIQRAPEGDNPKAESPESKEETPQSTEMGNVYIQYFSFEKGKLALLQGKTESGKTVESQEILQGDIGTRYDTKAVRPQSIIDANGVKWVLNEESTEGQEEGVFGEEAPKVAYYYTRHSEIGSVKIWYVDETGAILRTETAIENQAVENDYDISNKKQAEITVGNKVYTLVKEGVYPIGTVSEDGNLIQSNLPNFIGVDPIKGKIIPGDRTVAFVYKLAGEITDPQEEDPNQEAPLPKTETPQAEDPKQEILSPESKKSQAAPPKQETSAPGSAKSPAVLPKAEGKEGSAPKQETPSSKLENPQPMPQNAKKLPAAGDQDKSLGVVGSLLFMMLAVIGFFTKIHKRLFRG</sequence>
<dbReference type="Gene3D" id="3.10.20.320">
    <property type="entry name" value="Putative peptidoglycan bound protein (lpxtg motif)"/>
    <property type="match status" value="1"/>
</dbReference>
<dbReference type="Proteomes" id="UP000077317">
    <property type="component" value="Chromosome"/>
</dbReference>
<feature type="region of interest" description="Disordered" evidence="2">
    <location>
        <begin position="447"/>
        <end position="542"/>
    </location>
</feature>
<dbReference type="EMBL" id="CP014699">
    <property type="protein sequence ID" value="AND79438.1"/>
    <property type="molecule type" value="Genomic_DNA"/>
</dbReference>
<evidence type="ECO:0000256" key="3">
    <source>
        <dbReference type="SAM" id="Phobius"/>
    </source>
</evidence>
<keyword evidence="6" id="KW-1185">Reference proteome</keyword>
<gene>
    <name evidence="5" type="ORF">A0O21_05035</name>
</gene>
<reference evidence="5 6" key="1">
    <citation type="journal article" date="2016" name="Int. J. Syst. Evol. Microbiol.">
        <title>Streptococcuspantholopis sp. nov., isolated from faeces of the Tibetan antelope (Pantholops hodgsonii).</title>
        <authorList>
            <person name="Bai X."/>
            <person name="Xiong Y."/>
            <person name="Lu S."/>
            <person name="Jin D."/>
            <person name="Lai X."/>
            <person name="Yang J."/>
            <person name="Niu L."/>
            <person name="Hu S."/>
            <person name="Meng X."/>
            <person name="Pu J."/>
            <person name="Ye C."/>
            <person name="Xu J."/>
        </authorList>
    </citation>
    <scope>NUCLEOTIDE SEQUENCE [LARGE SCALE GENOMIC DNA]</scope>
    <source>
        <strain evidence="5 6">TA 26</strain>
    </source>
</reference>
<feature type="region of interest" description="Disordered" evidence="2">
    <location>
        <begin position="228"/>
        <end position="251"/>
    </location>
</feature>
<keyword evidence="3" id="KW-1133">Transmembrane helix</keyword>
<keyword evidence="1" id="KW-0677">Repeat</keyword>
<evidence type="ECO:0000313" key="6">
    <source>
        <dbReference type="Proteomes" id="UP000077317"/>
    </source>
</evidence>
<feature type="transmembrane region" description="Helical" evidence="3">
    <location>
        <begin position="546"/>
        <end position="565"/>
    </location>
</feature>
<dbReference type="KEGG" id="spat:A0O21_05035"/>
<proteinExistence type="predicted"/>
<feature type="compositionally biased region" description="Polar residues" evidence="2">
    <location>
        <begin position="516"/>
        <end position="525"/>
    </location>
</feature>